<dbReference type="InterPro" id="IPR055296">
    <property type="entry name" value="SRL2-like"/>
</dbReference>
<gene>
    <name evidence="1" type="ORF">GUJ93_ZPchr0007g3557</name>
</gene>
<evidence type="ECO:0000313" key="2">
    <source>
        <dbReference type="Proteomes" id="UP000729402"/>
    </source>
</evidence>
<dbReference type="OrthoDB" id="19232at2759"/>
<dbReference type="AlphaFoldDB" id="A0A8J5T6L1"/>
<reference evidence="1" key="2">
    <citation type="submission" date="2021-02" db="EMBL/GenBank/DDBJ databases">
        <authorList>
            <person name="Kimball J.A."/>
            <person name="Haas M.W."/>
            <person name="Macchietto M."/>
            <person name="Kono T."/>
            <person name="Duquette J."/>
            <person name="Shao M."/>
        </authorList>
    </citation>
    <scope>NUCLEOTIDE SEQUENCE</scope>
    <source>
        <tissue evidence="1">Fresh leaf tissue</tissue>
    </source>
</reference>
<accession>A0A8J5T6L1</accession>
<organism evidence="1 2">
    <name type="scientific">Zizania palustris</name>
    <name type="common">Northern wild rice</name>
    <dbReference type="NCBI Taxonomy" id="103762"/>
    <lineage>
        <taxon>Eukaryota</taxon>
        <taxon>Viridiplantae</taxon>
        <taxon>Streptophyta</taxon>
        <taxon>Embryophyta</taxon>
        <taxon>Tracheophyta</taxon>
        <taxon>Spermatophyta</taxon>
        <taxon>Magnoliopsida</taxon>
        <taxon>Liliopsida</taxon>
        <taxon>Poales</taxon>
        <taxon>Poaceae</taxon>
        <taxon>BOP clade</taxon>
        <taxon>Oryzoideae</taxon>
        <taxon>Oryzeae</taxon>
        <taxon>Zizaniinae</taxon>
        <taxon>Zizania</taxon>
    </lineage>
</organism>
<dbReference type="PANTHER" id="PTHR46087:SF4">
    <property type="entry name" value="OS07G0205900 PROTEIN"/>
    <property type="match status" value="1"/>
</dbReference>
<comment type="caution">
    <text evidence="1">The sequence shown here is derived from an EMBL/GenBank/DDBJ whole genome shotgun (WGS) entry which is preliminary data.</text>
</comment>
<reference evidence="1" key="1">
    <citation type="journal article" date="2021" name="bioRxiv">
        <title>Whole Genome Assembly and Annotation of Northern Wild Rice, Zizania palustris L., Supports a Whole Genome Duplication in the Zizania Genus.</title>
        <authorList>
            <person name="Haas M."/>
            <person name="Kono T."/>
            <person name="Macchietto M."/>
            <person name="Millas R."/>
            <person name="McGilp L."/>
            <person name="Shao M."/>
            <person name="Duquette J."/>
            <person name="Hirsch C.N."/>
            <person name="Kimball J."/>
        </authorList>
    </citation>
    <scope>NUCLEOTIDE SEQUENCE</scope>
    <source>
        <tissue evidence="1">Fresh leaf tissue</tissue>
    </source>
</reference>
<dbReference type="PANTHER" id="PTHR46087">
    <property type="entry name" value="PUTATIVE, EXPRESSED-RELATED"/>
    <property type="match status" value="1"/>
</dbReference>
<dbReference type="EMBL" id="JAAALK010000282">
    <property type="protein sequence ID" value="KAG8081254.1"/>
    <property type="molecule type" value="Genomic_DNA"/>
</dbReference>
<dbReference type="Proteomes" id="UP000729402">
    <property type="component" value="Unassembled WGS sequence"/>
</dbReference>
<evidence type="ECO:0000313" key="1">
    <source>
        <dbReference type="EMBL" id="KAG8081254.1"/>
    </source>
</evidence>
<keyword evidence="2" id="KW-1185">Reference proteome</keyword>
<proteinExistence type="predicted"/>
<protein>
    <submittedName>
        <fullName evidence="1">Uncharacterized protein</fullName>
    </submittedName>
</protein>
<name>A0A8J5T6L1_ZIZPA</name>
<sequence>MASVFEAITQSFQVAFSLRSYSLTEADLLPPSRRRSLFTLATAMIIFASRTFNVSPLIPICKQMLNERAGDPFLHLVDESKLQAVKDSLDDPSKIYGSPEDDTNALKSLSAIELSESQSRECIVSTIMKNIINMLDTELHNVKNQLLSDLSPDDMCPMSTQFFEAHGDYSSSGSHENAHHPEAALIDLGNDQDIFGEASESTAASATAVSVTDLLSINELLETVVHAIVCLLVAYISKVERLSQIQHLR</sequence>